<feature type="domain" description="Aminoacyl-transfer RNA synthetases class-II family profile" evidence="15">
    <location>
        <begin position="173"/>
        <end position="410"/>
    </location>
</feature>
<keyword evidence="8 12" id="KW-0648">Protein biosynthesis</keyword>
<evidence type="ECO:0000256" key="4">
    <source>
        <dbReference type="ARBA" id="ARBA00022490"/>
    </source>
</evidence>
<evidence type="ECO:0000256" key="3">
    <source>
        <dbReference type="ARBA" id="ARBA00010728"/>
    </source>
</evidence>
<dbReference type="SUPFAM" id="SSF55681">
    <property type="entry name" value="Class II aaRS and biotin synthetases"/>
    <property type="match status" value="1"/>
</dbReference>
<dbReference type="Gene3D" id="3.30.930.10">
    <property type="entry name" value="Bira Bifunctional Protein, Domain 2"/>
    <property type="match status" value="1"/>
</dbReference>
<comment type="catalytic activity">
    <reaction evidence="11 12">
        <text>tRNA(Ser) + L-serine + ATP = L-seryl-tRNA(Ser) + AMP + diphosphate + H(+)</text>
        <dbReference type="Rhea" id="RHEA:12292"/>
        <dbReference type="Rhea" id="RHEA-COMP:9669"/>
        <dbReference type="Rhea" id="RHEA-COMP:9703"/>
        <dbReference type="ChEBI" id="CHEBI:15378"/>
        <dbReference type="ChEBI" id="CHEBI:30616"/>
        <dbReference type="ChEBI" id="CHEBI:33019"/>
        <dbReference type="ChEBI" id="CHEBI:33384"/>
        <dbReference type="ChEBI" id="CHEBI:78442"/>
        <dbReference type="ChEBI" id="CHEBI:78533"/>
        <dbReference type="ChEBI" id="CHEBI:456215"/>
        <dbReference type="EC" id="6.1.1.11"/>
    </reaction>
</comment>
<evidence type="ECO:0000313" key="16">
    <source>
        <dbReference type="EMBL" id="AUW42107.1"/>
    </source>
</evidence>
<dbReference type="Gene3D" id="1.10.287.40">
    <property type="entry name" value="Serine-tRNA synthetase, tRNA binding domain"/>
    <property type="match status" value="1"/>
</dbReference>
<evidence type="ECO:0000256" key="1">
    <source>
        <dbReference type="ARBA" id="ARBA00004496"/>
    </source>
</evidence>
<dbReference type="InterPro" id="IPR010978">
    <property type="entry name" value="tRNA-bd_arm"/>
</dbReference>
<feature type="binding site" evidence="13">
    <location>
        <position position="262"/>
    </location>
    <ligand>
        <name>L-serine</name>
        <dbReference type="ChEBI" id="CHEBI:33384"/>
    </ligand>
</feature>
<evidence type="ECO:0000256" key="14">
    <source>
        <dbReference type="PIRSR" id="PIRSR001529-2"/>
    </source>
</evidence>
<feature type="binding site" evidence="12 14">
    <location>
        <begin position="262"/>
        <end position="264"/>
    </location>
    <ligand>
        <name>ATP</name>
        <dbReference type="ChEBI" id="CHEBI:30616"/>
    </ligand>
</feature>
<dbReference type="InterPro" id="IPR006195">
    <property type="entry name" value="aa-tRNA-synth_II"/>
</dbReference>
<dbReference type="PRINTS" id="PR00981">
    <property type="entry name" value="TRNASYNTHSER"/>
</dbReference>
<dbReference type="Pfam" id="PF00587">
    <property type="entry name" value="tRNA-synt_2b"/>
    <property type="match status" value="1"/>
</dbReference>
<comment type="domain">
    <text evidence="12">Consists of two distinct domains, a catalytic core and a N-terminal extension that is involved in tRNA binding.</text>
</comment>
<dbReference type="GO" id="GO:0004828">
    <property type="term" value="F:serine-tRNA ligase activity"/>
    <property type="evidence" value="ECO:0007669"/>
    <property type="project" value="UniProtKB-UniRule"/>
</dbReference>
<dbReference type="PROSITE" id="PS50862">
    <property type="entry name" value="AA_TRNA_LIGASE_II"/>
    <property type="match status" value="1"/>
</dbReference>
<dbReference type="InterPro" id="IPR002314">
    <property type="entry name" value="aa-tRNA-synt_IIb"/>
</dbReference>
<comment type="pathway">
    <text evidence="2 12">Aminoacyl-tRNA biosynthesis; selenocysteinyl-tRNA(Sec) biosynthesis; L-seryl-tRNA(Sec) from L-serine and tRNA(Sec): step 1/1.</text>
</comment>
<dbReference type="GO" id="GO:0005737">
    <property type="term" value="C:cytoplasm"/>
    <property type="evidence" value="ECO:0007669"/>
    <property type="project" value="UniProtKB-SubCell"/>
</dbReference>
<dbReference type="PIRSF" id="PIRSF001529">
    <property type="entry name" value="Ser-tRNA-synth_IIa"/>
    <property type="match status" value="1"/>
</dbReference>
<evidence type="ECO:0000256" key="5">
    <source>
        <dbReference type="ARBA" id="ARBA00022598"/>
    </source>
</evidence>
<evidence type="ECO:0000256" key="13">
    <source>
        <dbReference type="PIRSR" id="PIRSR001529-1"/>
    </source>
</evidence>
<dbReference type="UniPathway" id="UPA00906">
    <property type="reaction ID" value="UER00895"/>
</dbReference>
<keyword evidence="6 12" id="KW-0547">Nucleotide-binding</keyword>
<keyword evidence="7 12" id="KW-0067">ATP-binding</keyword>
<protein>
    <recommendedName>
        <fullName evidence="12">Serine--tRNA ligase</fullName>
        <ecNumber evidence="12">6.1.1.11</ecNumber>
    </recommendedName>
    <alternativeName>
        <fullName evidence="12">Seryl-tRNA synthetase</fullName>
        <shortName evidence="12">SerRS</shortName>
    </alternativeName>
    <alternativeName>
        <fullName evidence="12">Seryl-tRNA(Ser/Sec) synthetase</fullName>
    </alternativeName>
</protein>
<feature type="binding site" evidence="12">
    <location>
        <position position="385"/>
    </location>
    <ligand>
        <name>L-serine</name>
        <dbReference type="ChEBI" id="CHEBI:33384"/>
    </ligand>
</feature>
<comment type="subcellular location">
    <subcellularLocation>
        <location evidence="1 12">Cytoplasm</location>
    </subcellularLocation>
</comment>
<dbReference type="InterPro" id="IPR002317">
    <property type="entry name" value="Ser-tRNA-ligase_type_1"/>
</dbReference>
<evidence type="ECO:0000256" key="8">
    <source>
        <dbReference type="ARBA" id="ARBA00022917"/>
    </source>
</evidence>
<evidence type="ECO:0000256" key="2">
    <source>
        <dbReference type="ARBA" id="ARBA00005045"/>
    </source>
</evidence>
<feature type="binding site" evidence="12 14">
    <location>
        <begin position="349"/>
        <end position="352"/>
    </location>
    <ligand>
        <name>ATP</name>
        <dbReference type="ChEBI" id="CHEBI:30616"/>
    </ligand>
</feature>
<dbReference type="GO" id="GO:0016260">
    <property type="term" value="P:selenocysteine biosynthetic process"/>
    <property type="evidence" value="ECO:0007669"/>
    <property type="project" value="UniProtKB-UniRule"/>
</dbReference>
<keyword evidence="5 12" id="KW-0436">Ligase</keyword>
<dbReference type="EC" id="6.1.1.11" evidence="12"/>
<comment type="catalytic activity">
    <reaction evidence="10 12">
        <text>tRNA(Sec) + L-serine + ATP = L-seryl-tRNA(Sec) + AMP + diphosphate + H(+)</text>
        <dbReference type="Rhea" id="RHEA:42580"/>
        <dbReference type="Rhea" id="RHEA-COMP:9742"/>
        <dbReference type="Rhea" id="RHEA-COMP:10128"/>
        <dbReference type="ChEBI" id="CHEBI:15378"/>
        <dbReference type="ChEBI" id="CHEBI:30616"/>
        <dbReference type="ChEBI" id="CHEBI:33019"/>
        <dbReference type="ChEBI" id="CHEBI:33384"/>
        <dbReference type="ChEBI" id="CHEBI:78442"/>
        <dbReference type="ChEBI" id="CHEBI:78533"/>
        <dbReference type="ChEBI" id="CHEBI:456215"/>
        <dbReference type="EC" id="6.1.1.11"/>
    </reaction>
</comment>
<name>A0A2K9Z1K5_RHILE</name>
<sequence length="427" mass="47646">MLDIKWIRENPEALDAALAKRGAEPLAQSLVALDEKRRSAVQKAQDLLSRRNLASKEIGAAMAQKNGELAEKLKAEVSELKTLLPAIEEEDRQLTAELNDALSRIPNIPFDDVPVGKDEHDNVVTRTVGERPRWNHAPKEHFEIGEALGYMDFERAAKLSGSRFTVLTGPLARLERALGQFMIDLHTSEHGYTEVSSPLMVRDEAVYGTAQLPKFADDLFRTTDGRWLIPTAEVTLTNLVREEILDQEKLPLRFTALTPSFRSEAGSAGRDTRGMLRQHQFWKCELVSITDAESAVAEHERMTACAEEVLQRLGLHFRTMTLCTGDMGFGSRKTYDLEVWLPGQNAFREISSCSVCGDFQGRRMNARYRGKDDKSNRFVHTLNGSGTAVGRCLIAVLENYLNEDGSVTIPDVLLPYMGGLTKIERAA</sequence>
<evidence type="ECO:0000313" key="17">
    <source>
        <dbReference type="Proteomes" id="UP000238523"/>
    </source>
</evidence>
<proteinExistence type="inferred from homology"/>
<keyword evidence="9 12" id="KW-0030">Aminoacyl-tRNA synthetase</keyword>
<accession>A0A2K9Z1K5</accession>
<dbReference type="InterPro" id="IPR015866">
    <property type="entry name" value="Ser-tRNA-synth_1_N"/>
</dbReference>
<dbReference type="InterPro" id="IPR033729">
    <property type="entry name" value="SerRS_core"/>
</dbReference>
<feature type="binding site" evidence="12">
    <location>
        <begin position="231"/>
        <end position="233"/>
    </location>
    <ligand>
        <name>L-serine</name>
        <dbReference type="ChEBI" id="CHEBI:33384"/>
    </ligand>
</feature>
<dbReference type="GO" id="GO:0006434">
    <property type="term" value="P:seryl-tRNA aminoacylation"/>
    <property type="evidence" value="ECO:0007669"/>
    <property type="project" value="UniProtKB-UniRule"/>
</dbReference>
<comment type="caution">
    <text evidence="12">Lacks conserved residue(s) required for the propagation of feature annotation.</text>
</comment>
<dbReference type="AlphaFoldDB" id="A0A2K9Z1K5"/>
<comment type="subunit">
    <text evidence="12">Homodimer. The tRNA molecule binds across the dimer.</text>
</comment>
<gene>
    <name evidence="12 16" type="primary">serS</name>
    <name evidence="16" type="ORF">CUJ84_Chr001726</name>
</gene>
<evidence type="ECO:0000256" key="6">
    <source>
        <dbReference type="ARBA" id="ARBA00022741"/>
    </source>
</evidence>
<dbReference type="PANTHER" id="PTHR43697:SF1">
    <property type="entry name" value="SERINE--TRNA LIGASE"/>
    <property type="match status" value="1"/>
</dbReference>
<dbReference type="EMBL" id="CP025012">
    <property type="protein sequence ID" value="AUW42107.1"/>
    <property type="molecule type" value="Genomic_DNA"/>
</dbReference>
<feature type="binding site" evidence="13">
    <location>
        <position position="231"/>
    </location>
    <ligand>
        <name>L-serine</name>
        <dbReference type="ChEBI" id="CHEBI:33384"/>
    </ligand>
</feature>
<dbReference type="NCBIfam" id="TIGR00414">
    <property type="entry name" value="serS"/>
    <property type="match status" value="1"/>
</dbReference>
<dbReference type="InterPro" id="IPR045864">
    <property type="entry name" value="aa-tRNA-synth_II/BPL/LPL"/>
</dbReference>
<dbReference type="GO" id="GO:0005524">
    <property type="term" value="F:ATP binding"/>
    <property type="evidence" value="ECO:0007669"/>
    <property type="project" value="UniProtKB-UniRule"/>
</dbReference>
<dbReference type="SUPFAM" id="SSF46589">
    <property type="entry name" value="tRNA-binding arm"/>
    <property type="match status" value="1"/>
</dbReference>
<evidence type="ECO:0000256" key="11">
    <source>
        <dbReference type="ARBA" id="ARBA00048823"/>
    </source>
</evidence>
<reference evidence="16 17" key="1">
    <citation type="submission" date="2017-11" db="EMBL/GenBank/DDBJ databases">
        <title>Complete genome of Rhizobium leguminosarum Norway, an ineffective micro-symbiont.</title>
        <authorList>
            <person name="Hoffrichter A."/>
            <person name="Liang J."/>
            <person name="Brachmann A."/>
            <person name="Marin M."/>
        </authorList>
    </citation>
    <scope>NUCLEOTIDE SEQUENCE [LARGE SCALE GENOMIC DNA]</scope>
    <source>
        <strain evidence="16 17">Norway</strain>
    </source>
</reference>
<dbReference type="Pfam" id="PF02403">
    <property type="entry name" value="Seryl_tRNA_N"/>
    <property type="match status" value="1"/>
</dbReference>
<dbReference type="InterPro" id="IPR042103">
    <property type="entry name" value="SerRS_1_N_sf"/>
</dbReference>
<evidence type="ECO:0000259" key="15">
    <source>
        <dbReference type="PROSITE" id="PS50862"/>
    </source>
</evidence>
<feature type="binding site" evidence="13">
    <location>
        <position position="383"/>
    </location>
    <ligand>
        <name>L-serine</name>
        <dbReference type="ChEBI" id="CHEBI:33384"/>
    </ligand>
</feature>
<organism evidence="16 17">
    <name type="scientific">Rhizobium leguminosarum</name>
    <dbReference type="NCBI Taxonomy" id="384"/>
    <lineage>
        <taxon>Bacteria</taxon>
        <taxon>Pseudomonadati</taxon>
        <taxon>Pseudomonadota</taxon>
        <taxon>Alphaproteobacteria</taxon>
        <taxon>Hyphomicrobiales</taxon>
        <taxon>Rhizobiaceae</taxon>
        <taxon>Rhizobium/Agrobacterium group</taxon>
        <taxon>Rhizobium</taxon>
    </lineage>
</organism>
<comment type="similarity">
    <text evidence="3 12">Belongs to the class-II aminoacyl-tRNA synthetase family. Type-1 seryl-tRNA synthetase subfamily.</text>
</comment>
<keyword evidence="4 12" id="KW-0963">Cytoplasm</keyword>
<feature type="binding site" evidence="12 13">
    <location>
        <position position="285"/>
    </location>
    <ligand>
        <name>L-serine</name>
        <dbReference type="ChEBI" id="CHEBI:33384"/>
    </ligand>
</feature>
<evidence type="ECO:0000256" key="10">
    <source>
        <dbReference type="ARBA" id="ARBA00047929"/>
    </source>
</evidence>
<dbReference type="RefSeq" id="WP_105005820.1">
    <property type="nucleotide sequence ID" value="NZ_CP025012.1"/>
</dbReference>
<evidence type="ECO:0000256" key="9">
    <source>
        <dbReference type="ARBA" id="ARBA00023146"/>
    </source>
</evidence>
<comment type="function">
    <text evidence="12">Catalyzes the attachment of serine to tRNA(Ser). Is also able to aminoacylate tRNA(Sec) with serine, to form the misacylated tRNA L-seryl-tRNA(Sec), which will be further converted into selenocysteinyl-tRNA(Sec).</text>
</comment>
<dbReference type="HAMAP" id="MF_00176">
    <property type="entry name" value="Ser_tRNA_synth_type1"/>
    <property type="match status" value="1"/>
</dbReference>
<evidence type="ECO:0000256" key="12">
    <source>
        <dbReference type="HAMAP-Rule" id="MF_00176"/>
    </source>
</evidence>
<evidence type="ECO:0000256" key="7">
    <source>
        <dbReference type="ARBA" id="ARBA00022840"/>
    </source>
</evidence>
<dbReference type="PANTHER" id="PTHR43697">
    <property type="entry name" value="SERYL-TRNA SYNTHETASE"/>
    <property type="match status" value="1"/>
</dbReference>
<dbReference type="CDD" id="cd00770">
    <property type="entry name" value="SerRS_core"/>
    <property type="match status" value="1"/>
</dbReference>
<dbReference type="Proteomes" id="UP000238523">
    <property type="component" value="Chromosome"/>
</dbReference>